<evidence type="ECO:0000256" key="1">
    <source>
        <dbReference type="SAM" id="Phobius"/>
    </source>
</evidence>
<organism evidence="2 3">
    <name type="scientific">Rhodanobacter umsongensis</name>
    <dbReference type="NCBI Taxonomy" id="633153"/>
    <lineage>
        <taxon>Bacteria</taxon>
        <taxon>Pseudomonadati</taxon>
        <taxon>Pseudomonadota</taxon>
        <taxon>Gammaproteobacteria</taxon>
        <taxon>Lysobacterales</taxon>
        <taxon>Rhodanobacteraceae</taxon>
        <taxon>Rhodanobacter</taxon>
    </lineage>
</organism>
<evidence type="ECO:0000313" key="2">
    <source>
        <dbReference type="EMBL" id="MFC5437220.1"/>
    </source>
</evidence>
<evidence type="ECO:0008006" key="4">
    <source>
        <dbReference type="Google" id="ProtNLM"/>
    </source>
</evidence>
<feature type="transmembrane region" description="Helical" evidence="1">
    <location>
        <begin position="12"/>
        <end position="38"/>
    </location>
</feature>
<protein>
    <recommendedName>
        <fullName evidence="4">PH domain-containing protein</fullName>
    </recommendedName>
</protein>
<dbReference type="EMBL" id="JBHSMK010000005">
    <property type="protein sequence ID" value="MFC5437220.1"/>
    <property type="molecule type" value="Genomic_DNA"/>
</dbReference>
<reference evidence="3" key="1">
    <citation type="journal article" date="2019" name="Int. J. Syst. Evol. Microbiol.">
        <title>The Global Catalogue of Microorganisms (GCM) 10K type strain sequencing project: providing services to taxonomists for standard genome sequencing and annotation.</title>
        <authorList>
            <consortium name="The Broad Institute Genomics Platform"/>
            <consortium name="The Broad Institute Genome Sequencing Center for Infectious Disease"/>
            <person name="Wu L."/>
            <person name="Ma J."/>
        </authorList>
    </citation>
    <scope>NUCLEOTIDE SEQUENCE [LARGE SCALE GENOMIC DNA]</scope>
    <source>
        <strain evidence="3">JCM 17130</strain>
    </source>
</reference>
<comment type="caution">
    <text evidence="2">The sequence shown here is derived from an EMBL/GenBank/DDBJ whole genome shotgun (WGS) entry which is preliminary data.</text>
</comment>
<sequence>MTQNETTQEWRLTSASASTVLPVVIPLLMLAVGLVMLIASGLGKVQTTDFNFGFLVVWVCLVLWLTYKALSMPRRIAIEPGGWLSFRSPLGETRMRAQDVVSISPKRSQLGYMQLEYQGGKLQFIAQFDGFHTFLNRLTELNPAVVLEGC</sequence>
<dbReference type="RefSeq" id="WP_377305397.1">
    <property type="nucleotide sequence ID" value="NZ_JBHSMK010000005.1"/>
</dbReference>
<keyword evidence="3" id="KW-1185">Reference proteome</keyword>
<dbReference type="Proteomes" id="UP001596013">
    <property type="component" value="Unassembled WGS sequence"/>
</dbReference>
<keyword evidence="1" id="KW-0812">Transmembrane</keyword>
<name>A0ABW0JN71_9GAMM</name>
<evidence type="ECO:0000313" key="3">
    <source>
        <dbReference type="Proteomes" id="UP001596013"/>
    </source>
</evidence>
<gene>
    <name evidence="2" type="ORF">ACFPME_11675</name>
</gene>
<accession>A0ABW0JN71</accession>
<proteinExistence type="predicted"/>
<keyword evidence="1" id="KW-1133">Transmembrane helix</keyword>
<feature type="transmembrane region" description="Helical" evidence="1">
    <location>
        <begin position="50"/>
        <end position="67"/>
    </location>
</feature>
<keyword evidence="1" id="KW-0472">Membrane</keyword>